<name>A0A1Y1Y4A6_9FUNG</name>
<evidence type="ECO:0000313" key="2">
    <source>
        <dbReference type="EMBL" id="ORX92818.1"/>
    </source>
</evidence>
<feature type="transmembrane region" description="Helical" evidence="1">
    <location>
        <begin position="82"/>
        <end position="102"/>
    </location>
</feature>
<keyword evidence="1" id="KW-1133">Transmembrane helix</keyword>
<dbReference type="Proteomes" id="UP000193498">
    <property type="component" value="Unassembled WGS sequence"/>
</dbReference>
<reference evidence="2 3" key="1">
    <citation type="submission" date="2016-07" db="EMBL/GenBank/DDBJ databases">
        <title>Pervasive Adenine N6-methylation of Active Genes in Fungi.</title>
        <authorList>
            <consortium name="DOE Joint Genome Institute"/>
            <person name="Mondo S.J."/>
            <person name="Dannebaum R.O."/>
            <person name="Kuo R.C."/>
            <person name="Labutti K."/>
            <person name="Haridas S."/>
            <person name="Kuo A."/>
            <person name="Salamov A."/>
            <person name="Ahrendt S.R."/>
            <person name="Lipzen A."/>
            <person name="Sullivan W."/>
            <person name="Andreopoulos W.B."/>
            <person name="Clum A."/>
            <person name="Lindquist E."/>
            <person name="Daum C."/>
            <person name="Ramamoorthy G.K."/>
            <person name="Gryganskyi A."/>
            <person name="Culley D."/>
            <person name="Magnuson J.K."/>
            <person name="James T.Y."/>
            <person name="O'Malley M.A."/>
            <person name="Stajich J.E."/>
            <person name="Spatafora J.W."/>
            <person name="Visel A."/>
            <person name="Grigoriev I.V."/>
        </authorList>
    </citation>
    <scope>NUCLEOTIDE SEQUENCE [LARGE SCALE GENOMIC DNA]</scope>
    <source>
        <strain evidence="2 3">CBS 931.73</strain>
    </source>
</reference>
<evidence type="ECO:0000256" key="1">
    <source>
        <dbReference type="SAM" id="Phobius"/>
    </source>
</evidence>
<accession>A0A1Y1Y4A6</accession>
<protein>
    <submittedName>
        <fullName evidence="2">Uncharacterized protein</fullName>
    </submittedName>
</protein>
<dbReference type="EMBL" id="MCFE01000258">
    <property type="protein sequence ID" value="ORX92818.1"/>
    <property type="molecule type" value="Genomic_DNA"/>
</dbReference>
<dbReference type="AlphaFoldDB" id="A0A1Y1Y4A6"/>
<evidence type="ECO:0000313" key="3">
    <source>
        <dbReference type="Proteomes" id="UP000193498"/>
    </source>
</evidence>
<sequence>MMMWNRLLCVARRVSQKQINLFTISQTVQVSPQTKYAHIVGDLIKASAKGVGLLDVKNAYIGPSGSGNLTVAYILNKYGMDVIKLIGLNNILLVVVTAQGFWADLWYEQLYTNGTVQRM</sequence>
<comment type="caution">
    <text evidence="2">The sequence shown here is derived from an EMBL/GenBank/DDBJ whole genome shotgun (WGS) entry which is preliminary data.</text>
</comment>
<proteinExistence type="predicted"/>
<keyword evidence="3" id="KW-1185">Reference proteome</keyword>
<gene>
    <name evidence="2" type="ORF">K493DRAFT_303084</name>
</gene>
<keyword evidence="1" id="KW-0812">Transmembrane</keyword>
<keyword evidence="1" id="KW-0472">Membrane</keyword>
<organism evidence="2 3">
    <name type="scientific">Basidiobolus meristosporus CBS 931.73</name>
    <dbReference type="NCBI Taxonomy" id="1314790"/>
    <lineage>
        <taxon>Eukaryota</taxon>
        <taxon>Fungi</taxon>
        <taxon>Fungi incertae sedis</taxon>
        <taxon>Zoopagomycota</taxon>
        <taxon>Entomophthoromycotina</taxon>
        <taxon>Basidiobolomycetes</taxon>
        <taxon>Basidiobolales</taxon>
        <taxon>Basidiobolaceae</taxon>
        <taxon>Basidiobolus</taxon>
    </lineage>
</organism>
<dbReference type="InParanoid" id="A0A1Y1Y4A6"/>